<reference evidence="8" key="2">
    <citation type="submission" date="2020-09" db="EMBL/GenBank/DDBJ databases">
        <authorList>
            <person name="Sun Q."/>
            <person name="Zhou Y."/>
        </authorList>
    </citation>
    <scope>NUCLEOTIDE SEQUENCE</scope>
    <source>
        <strain evidence="8">CGMCC 1.15448</strain>
    </source>
</reference>
<sequence>MIENRDTPFLRNKVYLFLVLAVIGTTLFSWFNLNSLLIMLLIVCRLVDGRRPLHRVRMAFTNKYFLAYLAIFLIEAMGLLYTHDLYTAYKHVESKATLVAIPFLFCSGAFTDRKGYRQFLWGYCLLLAGTGLFCLAVAGYRYGQTGNTDVFFYHPLTEVIGVNAVFFSEYVVIALLLLLSPAAAPMGGSAKGGAGVDDGRTRRVRAGGGGGRREKRQARTARLRAGLIVFFSGLMILLASKLLLVMLVIIFLFNLGMRARVRLTAWAILGLTVLVVLVTGVLALTRNPVEERYQDMFRNDWQYGGSIHFSSDAVFSGVQLRLLMWRFADEILDEQHAWLIGVSAGDSQRLLDEKYRAANMPFVSLGYNFHNQFIEILVRSGILGLCVFLAALGMLVELTRRTGTMEAWFVLLSMVLLAMTESTLEMQHTLFAFCFFPLMVARRLTRSSGSLRGSWRRREAHGS</sequence>
<dbReference type="RefSeq" id="WP_188927392.1">
    <property type="nucleotide sequence ID" value="NZ_BMJC01000001.1"/>
</dbReference>
<organism evidence="8 9">
    <name type="scientific">Puia dinghuensis</name>
    <dbReference type="NCBI Taxonomy" id="1792502"/>
    <lineage>
        <taxon>Bacteria</taxon>
        <taxon>Pseudomonadati</taxon>
        <taxon>Bacteroidota</taxon>
        <taxon>Chitinophagia</taxon>
        <taxon>Chitinophagales</taxon>
        <taxon>Chitinophagaceae</taxon>
        <taxon>Puia</taxon>
    </lineage>
</organism>
<dbReference type="InterPro" id="IPR051533">
    <property type="entry name" value="WaaL-like"/>
</dbReference>
<comment type="subcellular location">
    <subcellularLocation>
        <location evidence="1">Membrane</location>
        <topology evidence="1">Multi-pass membrane protein</topology>
    </subcellularLocation>
</comment>
<dbReference type="PANTHER" id="PTHR37422:SF13">
    <property type="entry name" value="LIPOPOLYSACCHARIDE BIOSYNTHESIS PROTEIN PA4999-RELATED"/>
    <property type="match status" value="1"/>
</dbReference>
<gene>
    <name evidence="8" type="ORF">GCM10011511_00460</name>
</gene>
<dbReference type="GO" id="GO:0016020">
    <property type="term" value="C:membrane"/>
    <property type="evidence" value="ECO:0007669"/>
    <property type="project" value="UniProtKB-SubCell"/>
</dbReference>
<keyword evidence="4 6" id="KW-0472">Membrane</keyword>
<feature type="transmembrane region" description="Helical" evidence="6">
    <location>
        <begin position="119"/>
        <end position="140"/>
    </location>
</feature>
<evidence type="ECO:0000313" key="8">
    <source>
        <dbReference type="EMBL" id="GGA81416.1"/>
    </source>
</evidence>
<evidence type="ECO:0000256" key="5">
    <source>
        <dbReference type="SAM" id="MobiDB-lite"/>
    </source>
</evidence>
<feature type="transmembrane region" description="Helical" evidence="6">
    <location>
        <begin position="225"/>
        <end position="253"/>
    </location>
</feature>
<keyword evidence="9" id="KW-1185">Reference proteome</keyword>
<feature type="transmembrane region" description="Helical" evidence="6">
    <location>
        <begin position="265"/>
        <end position="284"/>
    </location>
</feature>
<dbReference type="Proteomes" id="UP000607559">
    <property type="component" value="Unassembled WGS sequence"/>
</dbReference>
<feature type="transmembrane region" description="Helical" evidence="6">
    <location>
        <begin position="408"/>
        <end position="436"/>
    </location>
</feature>
<dbReference type="AlphaFoldDB" id="A0A8J2U680"/>
<dbReference type="Pfam" id="PF04932">
    <property type="entry name" value="Wzy_C"/>
    <property type="match status" value="1"/>
</dbReference>
<evidence type="ECO:0000256" key="2">
    <source>
        <dbReference type="ARBA" id="ARBA00022692"/>
    </source>
</evidence>
<evidence type="ECO:0000256" key="6">
    <source>
        <dbReference type="SAM" id="Phobius"/>
    </source>
</evidence>
<feature type="transmembrane region" description="Helical" evidence="6">
    <location>
        <begin position="160"/>
        <end position="179"/>
    </location>
</feature>
<feature type="region of interest" description="Disordered" evidence="5">
    <location>
        <begin position="189"/>
        <end position="215"/>
    </location>
</feature>
<name>A0A8J2U680_9BACT</name>
<feature type="domain" description="O-antigen ligase-related" evidence="7">
    <location>
        <begin position="228"/>
        <end position="389"/>
    </location>
</feature>
<keyword evidence="2 6" id="KW-0812">Transmembrane</keyword>
<dbReference type="PANTHER" id="PTHR37422">
    <property type="entry name" value="TEICHURONIC ACID BIOSYNTHESIS PROTEIN TUAE"/>
    <property type="match status" value="1"/>
</dbReference>
<evidence type="ECO:0000259" key="7">
    <source>
        <dbReference type="Pfam" id="PF04932"/>
    </source>
</evidence>
<evidence type="ECO:0000256" key="3">
    <source>
        <dbReference type="ARBA" id="ARBA00022989"/>
    </source>
</evidence>
<evidence type="ECO:0000313" key="9">
    <source>
        <dbReference type="Proteomes" id="UP000607559"/>
    </source>
</evidence>
<feature type="transmembrane region" description="Helical" evidence="6">
    <location>
        <begin position="94"/>
        <end position="112"/>
    </location>
</feature>
<accession>A0A8J2U680</accession>
<proteinExistence type="predicted"/>
<feature type="transmembrane region" description="Helical" evidence="6">
    <location>
        <begin position="376"/>
        <end position="396"/>
    </location>
</feature>
<protein>
    <recommendedName>
        <fullName evidence="7">O-antigen ligase-related domain-containing protein</fullName>
    </recommendedName>
</protein>
<comment type="caution">
    <text evidence="8">The sequence shown here is derived from an EMBL/GenBank/DDBJ whole genome shotgun (WGS) entry which is preliminary data.</text>
</comment>
<keyword evidence="3 6" id="KW-1133">Transmembrane helix</keyword>
<dbReference type="EMBL" id="BMJC01000001">
    <property type="protein sequence ID" value="GGA81416.1"/>
    <property type="molecule type" value="Genomic_DNA"/>
</dbReference>
<feature type="transmembrane region" description="Helical" evidence="6">
    <location>
        <begin position="64"/>
        <end position="82"/>
    </location>
</feature>
<dbReference type="InterPro" id="IPR007016">
    <property type="entry name" value="O-antigen_ligase-rel_domated"/>
</dbReference>
<feature type="transmembrane region" description="Helical" evidence="6">
    <location>
        <begin position="14"/>
        <end position="43"/>
    </location>
</feature>
<evidence type="ECO:0000256" key="4">
    <source>
        <dbReference type="ARBA" id="ARBA00023136"/>
    </source>
</evidence>
<reference evidence="8" key="1">
    <citation type="journal article" date="2014" name="Int. J. Syst. Evol. Microbiol.">
        <title>Complete genome sequence of Corynebacterium casei LMG S-19264T (=DSM 44701T), isolated from a smear-ripened cheese.</title>
        <authorList>
            <consortium name="US DOE Joint Genome Institute (JGI-PGF)"/>
            <person name="Walter F."/>
            <person name="Albersmeier A."/>
            <person name="Kalinowski J."/>
            <person name="Ruckert C."/>
        </authorList>
    </citation>
    <scope>NUCLEOTIDE SEQUENCE</scope>
    <source>
        <strain evidence="8">CGMCC 1.15448</strain>
    </source>
</reference>
<evidence type="ECO:0000256" key="1">
    <source>
        <dbReference type="ARBA" id="ARBA00004141"/>
    </source>
</evidence>